<protein>
    <submittedName>
        <fullName evidence="6">Cysteine biosynthesis protein CysZ</fullName>
    </submittedName>
</protein>
<name>A0A2U1SQ97_METSR</name>
<proteinExistence type="predicted"/>
<keyword evidence="7" id="KW-1185">Reference proteome</keyword>
<keyword evidence="4 5" id="KW-0472">Membrane</keyword>
<evidence type="ECO:0000313" key="6">
    <source>
        <dbReference type="EMBL" id="PWB93788.1"/>
    </source>
</evidence>
<dbReference type="Pfam" id="PF07264">
    <property type="entry name" value="EI24"/>
    <property type="match status" value="1"/>
</dbReference>
<evidence type="ECO:0000256" key="4">
    <source>
        <dbReference type="ARBA" id="ARBA00023136"/>
    </source>
</evidence>
<keyword evidence="3 5" id="KW-1133">Transmembrane helix</keyword>
<feature type="transmembrane region" description="Helical" evidence="5">
    <location>
        <begin position="59"/>
        <end position="86"/>
    </location>
</feature>
<dbReference type="OrthoDB" id="5421146at2"/>
<evidence type="ECO:0000256" key="1">
    <source>
        <dbReference type="ARBA" id="ARBA00004141"/>
    </source>
</evidence>
<evidence type="ECO:0000256" key="3">
    <source>
        <dbReference type="ARBA" id="ARBA00022989"/>
    </source>
</evidence>
<dbReference type="Proteomes" id="UP000245137">
    <property type="component" value="Unassembled WGS sequence"/>
</dbReference>
<comment type="caution">
    <text evidence="6">The sequence shown here is derived from an EMBL/GenBank/DDBJ whole genome shotgun (WGS) entry which is preliminary data.</text>
</comment>
<dbReference type="InterPro" id="IPR059112">
    <property type="entry name" value="CysZ/EI24"/>
</dbReference>
<feature type="transmembrane region" description="Helical" evidence="5">
    <location>
        <begin position="20"/>
        <end position="39"/>
    </location>
</feature>
<reference evidence="6 7" key="1">
    <citation type="journal article" date="2018" name="Appl. Microbiol. Biotechnol.">
        <title>Co-cultivation of the strictly anaerobic methanogen Methanosarcina barkeri with aerobic methanotrophs in an oxygen-limited membrane bioreactor.</title>
        <authorList>
            <person name="In 't Zandt M.H."/>
            <person name="van den Bosch T.J.M."/>
            <person name="Rijkers R."/>
            <person name="van Kessel M.A.H.J."/>
            <person name="Jetten M.S.M."/>
            <person name="Welte C.U."/>
        </authorList>
    </citation>
    <scope>NUCLEOTIDE SEQUENCE [LARGE SCALE GENOMIC DNA]</scope>
    <source>
        <strain evidence="6 7">DSM 17706</strain>
    </source>
</reference>
<dbReference type="RefSeq" id="WP_108917312.1">
    <property type="nucleotide sequence ID" value="NZ_BGJY01000001.1"/>
</dbReference>
<dbReference type="EMBL" id="PUIV01000015">
    <property type="protein sequence ID" value="PWB93788.1"/>
    <property type="molecule type" value="Genomic_DNA"/>
</dbReference>
<sequence length="225" mass="24451">MLQAALDAARQIFSPPFRNVLFKSLGLTFVLLVLAWTGLDKVALSFLTVDNYWLRTIVTFATGAGLVFGLAFLIAPISILVAGFFLDDLADVVEEEIDPLGPRGRPLPPGQAMIMALRFALVSAGVNLVALLLLLVPGVNAIVFVLANAYLFGREYFAFAATRYCSLEEARELTRRHATTLFLAGLFIAGFVAVPGLNLFTPLFGVAFMVRMHKTLAARAMARAR</sequence>
<evidence type="ECO:0000256" key="5">
    <source>
        <dbReference type="SAM" id="Phobius"/>
    </source>
</evidence>
<feature type="transmembrane region" description="Helical" evidence="5">
    <location>
        <begin position="119"/>
        <end position="147"/>
    </location>
</feature>
<accession>A0A2U1SQ97</accession>
<comment type="subcellular location">
    <subcellularLocation>
        <location evidence="1">Membrane</location>
        <topology evidence="1">Multi-pass membrane protein</topology>
    </subcellularLocation>
</comment>
<organism evidence="6 7">
    <name type="scientific">Methylosinus sporium</name>
    <dbReference type="NCBI Taxonomy" id="428"/>
    <lineage>
        <taxon>Bacteria</taxon>
        <taxon>Pseudomonadati</taxon>
        <taxon>Pseudomonadota</taxon>
        <taxon>Alphaproteobacteria</taxon>
        <taxon>Hyphomicrobiales</taxon>
        <taxon>Methylocystaceae</taxon>
        <taxon>Methylosinus</taxon>
    </lineage>
</organism>
<gene>
    <name evidence="6" type="ORF">C5689_10945</name>
</gene>
<keyword evidence="2 5" id="KW-0812">Transmembrane</keyword>
<evidence type="ECO:0000256" key="2">
    <source>
        <dbReference type="ARBA" id="ARBA00022692"/>
    </source>
</evidence>
<feature type="transmembrane region" description="Helical" evidence="5">
    <location>
        <begin position="181"/>
        <end position="210"/>
    </location>
</feature>
<dbReference type="NCBIfam" id="NF009407">
    <property type="entry name" value="PRK12768.1"/>
    <property type="match status" value="1"/>
</dbReference>
<evidence type="ECO:0000313" key="7">
    <source>
        <dbReference type="Proteomes" id="UP000245137"/>
    </source>
</evidence>
<dbReference type="AlphaFoldDB" id="A0A2U1SQ97"/>